<dbReference type="VEuPathDB" id="FungiDB:SI65_05959"/>
<evidence type="ECO:0000313" key="1">
    <source>
        <dbReference type="EMBL" id="ODM19341.1"/>
    </source>
</evidence>
<dbReference type="EMBL" id="JXNT01000005">
    <property type="protein sequence ID" value="ODM19341.1"/>
    <property type="molecule type" value="Genomic_DNA"/>
</dbReference>
<dbReference type="AlphaFoldDB" id="A0A1E3BEX8"/>
<proteinExistence type="predicted"/>
<keyword evidence="2" id="KW-1185">Reference proteome</keyword>
<accession>A0A1E3BEX8</accession>
<dbReference type="Proteomes" id="UP000094569">
    <property type="component" value="Unassembled WGS sequence"/>
</dbReference>
<name>A0A1E3BEX8_ASPCR</name>
<evidence type="ECO:0000313" key="2">
    <source>
        <dbReference type="Proteomes" id="UP000094569"/>
    </source>
</evidence>
<sequence>MENYDPDLIPIQEFKILHTLATDPNASAPNAVRQVLNLTTTELSSKNTNDWPRNHFESDVAWNIGTLIIDIAANTEPVQQPKLLDFISRLQKVTVKDPKTGRRLSVGISDIFGRICRRLGCMLLIIVISLITNPTPQRN</sequence>
<gene>
    <name evidence="1" type="ORF">SI65_05959</name>
</gene>
<dbReference type="STRING" id="573508.A0A1E3BEX8"/>
<organism evidence="1 2">
    <name type="scientific">Aspergillus cristatus</name>
    <name type="common">Chinese Fuzhuan brick tea-fermentation fungus</name>
    <name type="synonym">Eurotium cristatum</name>
    <dbReference type="NCBI Taxonomy" id="573508"/>
    <lineage>
        <taxon>Eukaryota</taxon>
        <taxon>Fungi</taxon>
        <taxon>Dikarya</taxon>
        <taxon>Ascomycota</taxon>
        <taxon>Pezizomycotina</taxon>
        <taxon>Eurotiomycetes</taxon>
        <taxon>Eurotiomycetidae</taxon>
        <taxon>Eurotiales</taxon>
        <taxon>Aspergillaceae</taxon>
        <taxon>Aspergillus</taxon>
        <taxon>Aspergillus subgen. Aspergillus</taxon>
    </lineage>
</organism>
<reference evidence="1 2" key="1">
    <citation type="journal article" date="2016" name="BMC Genomics">
        <title>Comparative genomic and transcriptomic analyses of the Fuzhuan brick tea-fermentation fungus Aspergillus cristatus.</title>
        <authorList>
            <person name="Ge Y."/>
            <person name="Wang Y."/>
            <person name="Liu Y."/>
            <person name="Tan Y."/>
            <person name="Ren X."/>
            <person name="Zhang X."/>
            <person name="Hyde K.D."/>
            <person name="Liu Y."/>
            <person name="Liu Z."/>
        </authorList>
    </citation>
    <scope>NUCLEOTIDE SEQUENCE [LARGE SCALE GENOMIC DNA]</scope>
    <source>
        <strain evidence="1 2">GZAAS20.1005</strain>
    </source>
</reference>
<protein>
    <submittedName>
        <fullName evidence="1">Uncharacterized protein</fullName>
    </submittedName>
</protein>
<dbReference type="OrthoDB" id="3350591at2759"/>
<comment type="caution">
    <text evidence="1">The sequence shown here is derived from an EMBL/GenBank/DDBJ whole genome shotgun (WGS) entry which is preliminary data.</text>
</comment>